<dbReference type="EMBL" id="NUSY01000023">
    <property type="protein sequence ID" value="PHE11409.1"/>
    <property type="molecule type" value="Genomic_DNA"/>
</dbReference>
<proteinExistence type="predicted"/>
<organism evidence="2 3">
    <name type="scientific">Bacillus toyonensis</name>
    <dbReference type="NCBI Taxonomy" id="155322"/>
    <lineage>
        <taxon>Bacteria</taxon>
        <taxon>Bacillati</taxon>
        <taxon>Bacillota</taxon>
        <taxon>Bacilli</taxon>
        <taxon>Bacillales</taxon>
        <taxon>Bacillaceae</taxon>
        <taxon>Bacillus</taxon>
        <taxon>Bacillus cereus group</taxon>
    </lineage>
</organism>
<accession>A0AAP8JX09</accession>
<gene>
    <name evidence="2" type="ORF">COF62_16305</name>
</gene>
<keyword evidence="1" id="KW-0812">Transmembrane</keyword>
<dbReference type="Pfam" id="PF01944">
    <property type="entry name" value="SpoIIM"/>
    <property type="match status" value="1"/>
</dbReference>
<keyword evidence="1" id="KW-0472">Membrane</keyword>
<feature type="transmembrane region" description="Helical" evidence="1">
    <location>
        <begin position="113"/>
        <end position="134"/>
    </location>
</feature>
<evidence type="ECO:0000313" key="3">
    <source>
        <dbReference type="Proteomes" id="UP000224044"/>
    </source>
</evidence>
<dbReference type="PANTHER" id="PTHR35337">
    <property type="entry name" value="SLR1478 PROTEIN"/>
    <property type="match status" value="1"/>
</dbReference>
<dbReference type="AlphaFoldDB" id="A0AAP8JX09"/>
<keyword evidence="1" id="KW-1133">Transmembrane helix</keyword>
<reference evidence="2 3" key="1">
    <citation type="submission" date="2017-09" db="EMBL/GenBank/DDBJ databases">
        <title>Large-scale bioinformatics analysis of Bacillus genomes uncovers conserved roles of natural products in bacterial physiology.</title>
        <authorList>
            <consortium name="Agbiome Team Llc"/>
            <person name="Bleich R.M."/>
            <person name="Grubbs K.J."/>
            <person name="Santa Maria K.C."/>
            <person name="Allen S.E."/>
            <person name="Farag S."/>
            <person name="Shank E.A."/>
            <person name="Bowers A."/>
        </authorList>
    </citation>
    <scope>NUCLEOTIDE SEQUENCE [LARGE SCALE GENOMIC DNA]</scope>
    <source>
        <strain evidence="2 3">AFS042148</strain>
    </source>
</reference>
<dbReference type="PANTHER" id="PTHR35337:SF1">
    <property type="entry name" value="SLR1478 PROTEIN"/>
    <property type="match status" value="1"/>
</dbReference>
<name>A0AAP8JX09_9BACI</name>
<comment type="caution">
    <text evidence="2">The sequence shown here is derived from an EMBL/GenBank/DDBJ whole genome shotgun (WGS) entry which is preliminary data.</text>
</comment>
<feature type="transmembrane region" description="Helical" evidence="1">
    <location>
        <begin position="154"/>
        <end position="176"/>
    </location>
</feature>
<feature type="transmembrane region" description="Helical" evidence="1">
    <location>
        <begin position="59"/>
        <end position="92"/>
    </location>
</feature>
<dbReference type="InterPro" id="IPR002798">
    <property type="entry name" value="SpoIIM-like"/>
</dbReference>
<feature type="transmembrane region" description="Helical" evidence="1">
    <location>
        <begin position="20"/>
        <end position="39"/>
    </location>
</feature>
<protein>
    <recommendedName>
        <fullName evidence="4">Stage II sporulation protein M</fullName>
    </recommendedName>
</protein>
<evidence type="ECO:0008006" key="4">
    <source>
        <dbReference type="Google" id="ProtNLM"/>
    </source>
</evidence>
<dbReference type="Proteomes" id="UP000224044">
    <property type="component" value="Unassembled WGS sequence"/>
</dbReference>
<evidence type="ECO:0000313" key="2">
    <source>
        <dbReference type="EMBL" id="PHE11409.1"/>
    </source>
</evidence>
<evidence type="ECO:0000256" key="1">
    <source>
        <dbReference type="SAM" id="Phobius"/>
    </source>
</evidence>
<sequence>MMILLKAISANIKAMKLEICLAIIIYVLGIIVGLLMEVSKNEINFISNSASAFDILKNNLQACGILFTGIFLLGISTLISLLMNGVLLGSTLKASSFYLSTFELFSRGVPHGILELPGIILMGAVGFQTLRIIIDLIKGKKLLIKKELYKTLTLSILSIFCVFIAALIEGYITVLFI</sequence>